<comment type="similarity">
    <text evidence="3">Belongs to the FPP/GGPP synthase family.</text>
</comment>
<dbReference type="SFLD" id="SFLDS00005">
    <property type="entry name" value="Isoprenoid_Synthase_Type_I"/>
    <property type="match status" value="1"/>
</dbReference>
<proteinExistence type="inferred from homology"/>
<sequence>MLCAAVRRLPGSMLHMAGYHLGWWDAIGEPCQAPAGKAIRPALTLLSAQAVGGAPEVAVGAAAAVELVHNFSLVHDDVMDADEMRRHRPTTWSVFGVNRAILAGDVILAAAFQALAATGSPACTATAVDVLAQCVSALCEGQSVDLSFEERNDVDTGEYLTMAWGKTSALLGTSCELGAVLAGGGERQRKALRDFGEHLGLTFQLIDDLLGIWGDPAATGKPAGADLVRRKQSYPVVSALRAGGQAATELAELYAQPEAFTPEQVTEVALLVERAGGREATQRHAREQLADALAALEAVHLAEQAKSELLVLAELVARRNS</sequence>
<dbReference type="Pfam" id="PF00348">
    <property type="entry name" value="polyprenyl_synt"/>
    <property type="match status" value="1"/>
</dbReference>
<dbReference type="GO" id="GO:0004311">
    <property type="term" value="F:geranylgeranyl diphosphate synthase activity"/>
    <property type="evidence" value="ECO:0007669"/>
    <property type="project" value="UniProtKB-EC"/>
</dbReference>
<evidence type="ECO:0000256" key="2">
    <source>
        <dbReference type="ARBA" id="ARBA00022842"/>
    </source>
</evidence>
<dbReference type="Proteomes" id="UP000584374">
    <property type="component" value="Unassembled WGS sequence"/>
</dbReference>
<keyword evidence="3 4" id="KW-0808">Transferase</keyword>
<evidence type="ECO:0000313" key="4">
    <source>
        <dbReference type="EMBL" id="MBB5156515.1"/>
    </source>
</evidence>
<dbReference type="PROSITE" id="PS00444">
    <property type="entry name" value="POLYPRENYL_SYNTHASE_2"/>
    <property type="match status" value="1"/>
</dbReference>
<dbReference type="SUPFAM" id="SSF48576">
    <property type="entry name" value="Terpenoid synthases"/>
    <property type="match status" value="1"/>
</dbReference>
<dbReference type="Gene3D" id="1.10.600.10">
    <property type="entry name" value="Farnesyl Diphosphate Synthase"/>
    <property type="match status" value="1"/>
</dbReference>
<name>A0A840QDI4_9PSEU</name>
<dbReference type="InterPro" id="IPR033749">
    <property type="entry name" value="Polyprenyl_synt_CS"/>
</dbReference>
<dbReference type="GO" id="GO:0008299">
    <property type="term" value="P:isoprenoid biosynthetic process"/>
    <property type="evidence" value="ECO:0007669"/>
    <property type="project" value="InterPro"/>
</dbReference>
<dbReference type="EMBL" id="JACHIW010000001">
    <property type="protein sequence ID" value="MBB5156515.1"/>
    <property type="molecule type" value="Genomic_DNA"/>
</dbReference>
<dbReference type="InterPro" id="IPR000092">
    <property type="entry name" value="Polyprenyl_synt"/>
</dbReference>
<evidence type="ECO:0000256" key="3">
    <source>
        <dbReference type="RuleBase" id="RU004466"/>
    </source>
</evidence>
<dbReference type="RefSeq" id="WP_312864323.1">
    <property type="nucleotide sequence ID" value="NZ_JACHIW010000001.1"/>
</dbReference>
<organism evidence="4 5">
    <name type="scientific">Saccharopolyspora phatthalungensis</name>
    <dbReference type="NCBI Taxonomy" id="664693"/>
    <lineage>
        <taxon>Bacteria</taxon>
        <taxon>Bacillati</taxon>
        <taxon>Actinomycetota</taxon>
        <taxon>Actinomycetes</taxon>
        <taxon>Pseudonocardiales</taxon>
        <taxon>Pseudonocardiaceae</taxon>
        <taxon>Saccharopolyspora</taxon>
    </lineage>
</organism>
<evidence type="ECO:0000256" key="1">
    <source>
        <dbReference type="ARBA" id="ARBA00022723"/>
    </source>
</evidence>
<protein>
    <submittedName>
        <fullName evidence="4">Geranylgeranyl diphosphate synthase type I</fullName>
        <ecNumber evidence="4">2.5.1.1</ecNumber>
        <ecNumber evidence="4">2.5.1.10</ecNumber>
        <ecNumber evidence="4">2.5.1.29</ecNumber>
    </submittedName>
</protein>
<dbReference type="PANTHER" id="PTHR12001:SF86">
    <property type="entry name" value="GERANYLGERANYL DIPHOSPHATE SYNTHASE"/>
    <property type="match status" value="1"/>
</dbReference>
<dbReference type="AlphaFoldDB" id="A0A840QDI4"/>
<reference evidence="4 5" key="1">
    <citation type="submission" date="2020-08" db="EMBL/GenBank/DDBJ databases">
        <title>Sequencing the genomes of 1000 actinobacteria strains.</title>
        <authorList>
            <person name="Klenk H.-P."/>
        </authorList>
    </citation>
    <scope>NUCLEOTIDE SEQUENCE [LARGE SCALE GENOMIC DNA]</scope>
    <source>
        <strain evidence="4 5">DSM 45584</strain>
    </source>
</reference>
<evidence type="ECO:0000313" key="5">
    <source>
        <dbReference type="Proteomes" id="UP000584374"/>
    </source>
</evidence>
<dbReference type="EC" id="2.5.1.29" evidence="4"/>
<dbReference type="InterPro" id="IPR008949">
    <property type="entry name" value="Isoprenoid_synthase_dom_sf"/>
</dbReference>
<dbReference type="EC" id="2.5.1.1" evidence="4"/>
<dbReference type="GO" id="GO:0046872">
    <property type="term" value="F:metal ion binding"/>
    <property type="evidence" value="ECO:0007669"/>
    <property type="project" value="UniProtKB-KW"/>
</dbReference>
<comment type="caution">
    <text evidence="4">The sequence shown here is derived from an EMBL/GenBank/DDBJ whole genome shotgun (WGS) entry which is preliminary data.</text>
</comment>
<dbReference type="PANTHER" id="PTHR12001">
    <property type="entry name" value="GERANYLGERANYL PYROPHOSPHATE SYNTHASE"/>
    <property type="match status" value="1"/>
</dbReference>
<dbReference type="CDD" id="cd00685">
    <property type="entry name" value="Trans_IPPS_HT"/>
    <property type="match status" value="1"/>
</dbReference>
<keyword evidence="5" id="KW-1185">Reference proteome</keyword>
<keyword evidence="1" id="KW-0479">Metal-binding</keyword>
<gene>
    <name evidence="4" type="ORF">BJ970_004049</name>
</gene>
<accession>A0A840QDI4</accession>
<keyword evidence="2" id="KW-0460">Magnesium</keyword>
<dbReference type="SFLD" id="SFLDG01017">
    <property type="entry name" value="Polyprenyl_Transferase_Like"/>
    <property type="match status" value="1"/>
</dbReference>
<dbReference type="EC" id="2.5.1.10" evidence="4"/>
<dbReference type="GO" id="GO:0004337">
    <property type="term" value="F:(2E,6E)-farnesyl diphosphate synthase activity"/>
    <property type="evidence" value="ECO:0007669"/>
    <property type="project" value="UniProtKB-EC"/>
</dbReference>
<dbReference type="PROSITE" id="PS00723">
    <property type="entry name" value="POLYPRENYL_SYNTHASE_1"/>
    <property type="match status" value="1"/>
</dbReference>
<dbReference type="GO" id="GO:0004161">
    <property type="term" value="F:dimethylallyltranstransferase activity"/>
    <property type="evidence" value="ECO:0007669"/>
    <property type="project" value="UniProtKB-EC"/>
</dbReference>